<evidence type="ECO:0000259" key="1">
    <source>
        <dbReference type="PROSITE" id="PS51065"/>
    </source>
</evidence>
<dbReference type="GO" id="GO:0061630">
    <property type="term" value="F:ubiquitin protein ligase activity"/>
    <property type="evidence" value="ECO:0007669"/>
    <property type="project" value="TreeGrafter"/>
</dbReference>
<organism evidence="2 3">
    <name type="scientific">Stegodyphus mimosarum</name>
    <name type="common">African social velvet spider</name>
    <dbReference type="NCBI Taxonomy" id="407821"/>
    <lineage>
        <taxon>Eukaryota</taxon>
        <taxon>Metazoa</taxon>
        <taxon>Ecdysozoa</taxon>
        <taxon>Arthropoda</taxon>
        <taxon>Chelicerata</taxon>
        <taxon>Arachnida</taxon>
        <taxon>Araneae</taxon>
        <taxon>Araneomorphae</taxon>
        <taxon>Entelegynae</taxon>
        <taxon>Eresoidea</taxon>
        <taxon>Eresidae</taxon>
        <taxon>Stegodyphus</taxon>
    </lineage>
</organism>
<evidence type="ECO:0000313" key="2">
    <source>
        <dbReference type="EMBL" id="KFM80540.1"/>
    </source>
</evidence>
<dbReference type="AlphaFoldDB" id="A0A087UT51"/>
<feature type="non-terminal residue" evidence="2">
    <location>
        <position position="225"/>
    </location>
</feature>
<keyword evidence="3" id="KW-1185">Reference proteome</keyword>
<dbReference type="OrthoDB" id="49113at2759"/>
<accession>A0A087UT51</accession>
<name>A0A087UT51_STEMI</name>
<dbReference type="PROSITE" id="PS51065">
    <property type="entry name" value="NHR"/>
    <property type="match status" value="2"/>
</dbReference>
<dbReference type="InterPro" id="IPR043136">
    <property type="entry name" value="B30.2/SPRY_sf"/>
</dbReference>
<evidence type="ECO:0000313" key="3">
    <source>
        <dbReference type="Proteomes" id="UP000054359"/>
    </source>
</evidence>
<proteinExistence type="predicted"/>
<protein>
    <submittedName>
        <fullName evidence="2">Neuralized-like protein 4</fullName>
    </submittedName>
</protein>
<dbReference type="STRING" id="407821.A0A087UT51"/>
<dbReference type="InterPro" id="IPR037962">
    <property type="entry name" value="Neuralized"/>
</dbReference>
<feature type="domain" description="NHR" evidence="1">
    <location>
        <begin position="1"/>
        <end position="112"/>
    </location>
</feature>
<sequence>MKWAGTIEIGVTMHSADDLEFPSTMTNVRSGTWMMTGNGIMYNGTTISDEYGCNLDKLKAGDRIGVVVYEDGKLHFFVNGVDQGLAACNVPMGVYGVIDLYGQAAKASIVRSTDSPIYYEDLNQSSATNFMEDLQMSQASSVRIDQKNHPIGKVEADHINEVSRPLGAAIYDPLSLYFDDGDESLEEHTNDDIIEPPHSFHPVYGVNVRLDPIGIIATRKTDYNQ</sequence>
<reference evidence="2 3" key="1">
    <citation type="submission" date="2013-11" db="EMBL/GenBank/DDBJ databases">
        <title>Genome sequencing of Stegodyphus mimosarum.</title>
        <authorList>
            <person name="Bechsgaard J."/>
        </authorList>
    </citation>
    <scope>NUCLEOTIDE SEQUENCE [LARGE SCALE GENOMIC DNA]</scope>
</reference>
<dbReference type="InterPro" id="IPR006573">
    <property type="entry name" value="NHR_dom"/>
</dbReference>
<dbReference type="EMBL" id="KK121471">
    <property type="protein sequence ID" value="KFM80540.1"/>
    <property type="molecule type" value="Genomic_DNA"/>
</dbReference>
<dbReference type="Proteomes" id="UP000054359">
    <property type="component" value="Unassembled WGS sequence"/>
</dbReference>
<gene>
    <name evidence="2" type="ORF">X975_02498</name>
</gene>
<dbReference type="Gene3D" id="2.60.120.920">
    <property type="match status" value="1"/>
</dbReference>
<dbReference type="PANTHER" id="PTHR12429">
    <property type="entry name" value="NEURALIZED"/>
    <property type="match status" value="1"/>
</dbReference>
<feature type="domain" description="NHR" evidence="1">
    <location>
        <begin position="197"/>
        <end position="225"/>
    </location>
</feature>
<dbReference type="CDD" id="cd12887">
    <property type="entry name" value="SPRY_NHR_like"/>
    <property type="match status" value="1"/>
</dbReference>
<dbReference type="Pfam" id="PF07177">
    <property type="entry name" value="Neuralized"/>
    <property type="match status" value="1"/>
</dbReference>
<dbReference type="PANTHER" id="PTHR12429:SF14">
    <property type="entry name" value="NEURALIZED-LIKE PROTEIN 4"/>
    <property type="match status" value="1"/>
</dbReference>
<dbReference type="FunFam" id="2.60.120.920:FF:000001">
    <property type="entry name" value="neuralized-like protein 4 isoform X1"/>
    <property type="match status" value="1"/>
</dbReference>